<protein>
    <recommendedName>
        <fullName evidence="2">histidine kinase</fullName>
        <ecNumber evidence="2">2.7.13.3</ecNumber>
    </recommendedName>
</protein>
<accession>A0ABV8SDS6</accession>
<dbReference type="Proteomes" id="UP001595755">
    <property type="component" value="Unassembled WGS sequence"/>
</dbReference>
<evidence type="ECO:0000256" key="8">
    <source>
        <dbReference type="ARBA" id="ARBA00023012"/>
    </source>
</evidence>
<evidence type="ECO:0000256" key="9">
    <source>
        <dbReference type="SAM" id="Phobius"/>
    </source>
</evidence>
<dbReference type="GO" id="GO:0016301">
    <property type="term" value="F:kinase activity"/>
    <property type="evidence" value="ECO:0007669"/>
    <property type="project" value="UniProtKB-KW"/>
</dbReference>
<keyword evidence="8" id="KW-0902">Two-component regulatory system</keyword>
<name>A0ABV8SDS6_9BACL</name>
<dbReference type="RefSeq" id="WP_204601302.1">
    <property type="nucleotide sequence ID" value="NZ_JBHSED010000040.1"/>
</dbReference>
<dbReference type="CDD" id="cd16917">
    <property type="entry name" value="HATPase_UhpB-NarQ-NarX-like"/>
    <property type="match status" value="1"/>
</dbReference>
<dbReference type="EMBL" id="JBHSED010000040">
    <property type="protein sequence ID" value="MFC4305719.1"/>
    <property type="molecule type" value="Genomic_DNA"/>
</dbReference>
<keyword evidence="9" id="KW-0472">Membrane</keyword>
<dbReference type="SUPFAM" id="SSF55874">
    <property type="entry name" value="ATPase domain of HSP90 chaperone/DNA topoisomerase II/histidine kinase"/>
    <property type="match status" value="1"/>
</dbReference>
<dbReference type="PANTHER" id="PTHR24421">
    <property type="entry name" value="NITRATE/NITRITE SENSOR PROTEIN NARX-RELATED"/>
    <property type="match status" value="1"/>
</dbReference>
<proteinExistence type="predicted"/>
<keyword evidence="4" id="KW-0808">Transferase</keyword>
<dbReference type="InterPro" id="IPR011712">
    <property type="entry name" value="Sig_transdc_His_kin_sub3_dim/P"/>
</dbReference>
<feature type="transmembrane region" description="Helical" evidence="9">
    <location>
        <begin position="6"/>
        <end position="25"/>
    </location>
</feature>
<dbReference type="PANTHER" id="PTHR24421:SF10">
    <property type="entry name" value="NITRATE_NITRITE SENSOR PROTEIN NARQ"/>
    <property type="match status" value="1"/>
</dbReference>
<feature type="transmembrane region" description="Helical" evidence="9">
    <location>
        <begin position="118"/>
        <end position="138"/>
    </location>
</feature>
<evidence type="ECO:0000256" key="4">
    <source>
        <dbReference type="ARBA" id="ARBA00022679"/>
    </source>
</evidence>
<keyword evidence="9" id="KW-1133">Transmembrane helix</keyword>
<organism evidence="11 12">
    <name type="scientific">Cohnella boryungensis</name>
    <dbReference type="NCBI Taxonomy" id="768479"/>
    <lineage>
        <taxon>Bacteria</taxon>
        <taxon>Bacillati</taxon>
        <taxon>Bacillota</taxon>
        <taxon>Bacilli</taxon>
        <taxon>Bacillales</taxon>
        <taxon>Paenibacillaceae</taxon>
        <taxon>Cohnella</taxon>
    </lineage>
</organism>
<comment type="catalytic activity">
    <reaction evidence="1">
        <text>ATP + protein L-histidine = ADP + protein N-phospho-L-histidine.</text>
        <dbReference type="EC" id="2.7.13.3"/>
    </reaction>
</comment>
<dbReference type="Pfam" id="PF07730">
    <property type="entry name" value="HisKA_3"/>
    <property type="match status" value="1"/>
</dbReference>
<evidence type="ECO:0000259" key="10">
    <source>
        <dbReference type="Pfam" id="PF07730"/>
    </source>
</evidence>
<gene>
    <name evidence="11" type="ORF">ACFO1S_20020</name>
</gene>
<evidence type="ECO:0000256" key="1">
    <source>
        <dbReference type="ARBA" id="ARBA00000085"/>
    </source>
</evidence>
<feature type="domain" description="Signal transduction histidine kinase subgroup 3 dimerisation and phosphoacceptor" evidence="10">
    <location>
        <begin position="182"/>
        <end position="248"/>
    </location>
</feature>
<keyword evidence="12" id="KW-1185">Reference proteome</keyword>
<evidence type="ECO:0000256" key="6">
    <source>
        <dbReference type="ARBA" id="ARBA00022777"/>
    </source>
</evidence>
<dbReference type="EC" id="2.7.13.3" evidence="2"/>
<keyword evidence="9" id="KW-0812">Transmembrane</keyword>
<dbReference type="InterPro" id="IPR036890">
    <property type="entry name" value="HATPase_C_sf"/>
</dbReference>
<keyword evidence="3" id="KW-0597">Phosphoprotein</keyword>
<dbReference type="Gene3D" id="3.30.565.10">
    <property type="entry name" value="Histidine kinase-like ATPase, C-terminal domain"/>
    <property type="match status" value="1"/>
</dbReference>
<comment type="caution">
    <text evidence="11">The sequence shown here is derived from an EMBL/GenBank/DDBJ whole genome shotgun (WGS) entry which is preliminary data.</text>
</comment>
<evidence type="ECO:0000313" key="11">
    <source>
        <dbReference type="EMBL" id="MFC4305719.1"/>
    </source>
</evidence>
<evidence type="ECO:0000256" key="5">
    <source>
        <dbReference type="ARBA" id="ARBA00022741"/>
    </source>
</evidence>
<keyword evidence="6 11" id="KW-0418">Kinase</keyword>
<evidence type="ECO:0000256" key="2">
    <source>
        <dbReference type="ARBA" id="ARBA00012438"/>
    </source>
</evidence>
<evidence type="ECO:0000313" key="12">
    <source>
        <dbReference type="Proteomes" id="UP001595755"/>
    </source>
</evidence>
<sequence>MRLPLVWLRHLLVVLPAIATLYIADIPSNSRYVAFVLLALLYARITDAARAAAPLLLPLGMIGYGWLFREYGGLLYFLQYSLLVAAFLHLRKPVQLGPMVLLSGIVLNAIGSDHGLTSLWVMNLAWLAFALLLLAYTLQERHQSRLNQQLELLSDSQDQLEQERARTLEYARKVEDYAQTQERGRIATELHDDLGHRLIRVKMMSEAALQIMEHSPDKAGQLIAQVRDQLEESMNNMRYTVRRLQPVESKNGRRYALHRLIEDAARDMQIEVIFELSGKPFPLYPSLEFVLYRNAQEAITNAVRHGGATSVQIVLDFSEDRLAMTIANNGKPPSEAKFGMGLKGMQDRLAVIGGTLRVTLEPQFLLTAIIPYQERPQAQKEQHS</sequence>
<evidence type="ECO:0000256" key="3">
    <source>
        <dbReference type="ARBA" id="ARBA00022553"/>
    </source>
</evidence>
<dbReference type="Gene3D" id="1.20.5.1930">
    <property type="match status" value="1"/>
</dbReference>
<dbReference type="InterPro" id="IPR050482">
    <property type="entry name" value="Sensor_HK_TwoCompSys"/>
</dbReference>
<evidence type="ECO:0000256" key="7">
    <source>
        <dbReference type="ARBA" id="ARBA00022840"/>
    </source>
</evidence>
<feature type="transmembrane region" description="Helical" evidence="9">
    <location>
        <begin position="73"/>
        <end position="89"/>
    </location>
</feature>
<keyword evidence="7" id="KW-0067">ATP-binding</keyword>
<reference evidence="12" key="1">
    <citation type="journal article" date="2019" name="Int. J. Syst. Evol. Microbiol.">
        <title>The Global Catalogue of Microorganisms (GCM) 10K type strain sequencing project: providing services to taxonomists for standard genome sequencing and annotation.</title>
        <authorList>
            <consortium name="The Broad Institute Genomics Platform"/>
            <consortium name="The Broad Institute Genome Sequencing Center for Infectious Disease"/>
            <person name="Wu L."/>
            <person name="Ma J."/>
        </authorList>
    </citation>
    <scope>NUCLEOTIDE SEQUENCE [LARGE SCALE GENOMIC DNA]</scope>
    <source>
        <strain evidence="12">CGMCC 4.1641</strain>
    </source>
</reference>
<keyword evidence="5" id="KW-0547">Nucleotide-binding</keyword>